<dbReference type="RefSeq" id="WP_224753404.1">
    <property type="nucleotide sequence ID" value="NZ_JACXZA010000002.1"/>
</dbReference>
<dbReference type="InterPro" id="IPR001387">
    <property type="entry name" value="Cro/C1-type_HTH"/>
</dbReference>
<accession>A0ABR8MRP0</accession>
<keyword evidence="3" id="KW-1185">Reference proteome</keyword>
<evidence type="ECO:0000313" key="2">
    <source>
        <dbReference type="EMBL" id="MBD3918647.1"/>
    </source>
</evidence>
<comment type="caution">
    <text evidence="2">The sequence shown here is derived from an EMBL/GenBank/DDBJ whole genome shotgun (WGS) entry which is preliminary data.</text>
</comment>
<evidence type="ECO:0000259" key="1">
    <source>
        <dbReference type="PROSITE" id="PS50943"/>
    </source>
</evidence>
<feature type="domain" description="HTH cro/C1-type" evidence="1">
    <location>
        <begin position="153"/>
        <end position="208"/>
    </location>
</feature>
<protein>
    <submittedName>
        <fullName evidence="2">Helix-turn-helix transcriptional regulator</fullName>
    </submittedName>
</protein>
<dbReference type="CDD" id="cd00093">
    <property type="entry name" value="HTH_XRE"/>
    <property type="match status" value="1"/>
</dbReference>
<dbReference type="Gene3D" id="1.10.260.40">
    <property type="entry name" value="lambda repressor-like DNA-binding domains"/>
    <property type="match status" value="1"/>
</dbReference>
<dbReference type="PROSITE" id="PS50943">
    <property type="entry name" value="HTH_CROC1"/>
    <property type="match status" value="1"/>
</dbReference>
<proteinExistence type="predicted"/>
<organism evidence="2 3">
    <name type="scientific">Paenibacillus terricola</name>
    <dbReference type="NCBI Taxonomy" id="2763503"/>
    <lineage>
        <taxon>Bacteria</taxon>
        <taxon>Bacillati</taxon>
        <taxon>Bacillota</taxon>
        <taxon>Bacilli</taxon>
        <taxon>Bacillales</taxon>
        <taxon>Paenibacillaceae</taxon>
        <taxon>Paenibacillus</taxon>
    </lineage>
</organism>
<dbReference type="Pfam" id="PF13443">
    <property type="entry name" value="HTH_26"/>
    <property type="match status" value="1"/>
</dbReference>
<gene>
    <name evidence="2" type="ORF">H8B09_07790</name>
</gene>
<reference evidence="2 3" key="1">
    <citation type="submission" date="2020-09" db="EMBL/GenBank/DDBJ databases">
        <title>Paenibacillus sp. strain PR3 16S rRNA gene Genome sequencing and assembly.</title>
        <authorList>
            <person name="Kim J."/>
        </authorList>
    </citation>
    <scope>NUCLEOTIDE SEQUENCE [LARGE SCALE GENOMIC DNA]</scope>
    <source>
        <strain evidence="2 3">PR3</strain>
    </source>
</reference>
<evidence type="ECO:0000313" key="3">
    <source>
        <dbReference type="Proteomes" id="UP000609346"/>
    </source>
</evidence>
<sequence length="215" mass="24515">MDVKPLESASDGSPYFLLTATDLSAELWIEQQSKSGKAFYVGIMDKHYIVRKFHVNFVPAVEPADVTVLNHSMFDFISAAEHDIIRAQLAQCAIDKVQQDLFMHTLRFDELSELAMRTTIYPIYNGFGEFEQFAFSIWEMQETSSSEQSSTKLKIWMAKRDLSASQLSQSTGISLQTISKLRNGKISKPQRLTAELIASELRVDVQEIWPELVRR</sequence>
<dbReference type="SUPFAM" id="SSF47413">
    <property type="entry name" value="lambda repressor-like DNA-binding domains"/>
    <property type="match status" value="1"/>
</dbReference>
<dbReference type="SMART" id="SM00530">
    <property type="entry name" value="HTH_XRE"/>
    <property type="match status" value="1"/>
</dbReference>
<dbReference type="InterPro" id="IPR010982">
    <property type="entry name" value="Lambda_DNA-bd_dom_sf"/>
</dbReference>
<dbReference type="Proteomes" id="UP000609346">
    <property type="component" value="Unassembled WGS sequence"/>
</dbReference>
<name>A0ABR8MRP0_9BACL</name>
<dbReference type="EMBL" id="JACXZA010000002">
    <property type="protein sequence ID" value="MBD3918647.1"/>
    <property type="molecule type" value="Genomic_DNA"/>
</dbReference>